<feature type="compositionally biased region" description="Gly residues" evidence="1">
    <location>
        <begin position="334"/>
        <end position="350"/>
    </location>
</feature>
<keyword evidence="2" id="KW-0812">Transmembrane</keyword>
<dbReference type="Gene3D" id="2.60.40.10">
    <property type="entry name" value="Immunoglobulins"/>
    <property type="match status" value="2"/>
</dbReference>
<keyword evidence="2" id="KW-0472">Membrane</keyword>
<feature type="compositionally biased region" description="Low complexity" evidence="1">
    <location>
        <begin position="222"/>
        <end position="239"/>
    </location>
</feature>
<dbReference type="EMBL" id="JAROCF010000001">
    <property type="protein sequence ID" value="MDN4614720.1"/>
    <property type="molecule type" value="Genomic_DNA"/>
</dbReference>
<dbReference type="Gene3D" id="2.60.40.3930">
    <property type="match status" value="2"/>
</dbReference>
<organism evidence="5 6">
    <name type="scientific">Leifsonia williamsii</name>
    <dbReference type="NCBI Taxonomy" id="3035919"/>
    <lineage>
        <taxon>Bacteria</taxon>
        <taxon>Bacillati</taxon>
        <taxon>Actinomycetota</taxon>
        <taxon>Actinomycetes</taxon>
        <taxon>Micrococcales</taxon>
        <taxon>Microbacteriaceae</taxon>
        <taxon>Leifsonia</taxon>
    </lineage>
</organism>
<feature type="domain" description="T-Q ester bond containing" evidence="4">
    <location>
        <begin position="757"/>
        <end position="869"/>
    </location>
</feature>
<sequence>MNPIEKRPSRPAPAAVASRRRKQNTTHVSDRWRRSLGMALACGIVLGGGTVTEQLFAPAPTANAATAVSGIVNSYQAVSAVSGTAVTVTGSVTGAGTAFKVGDQVMLIQMTGVSPAVSGSNFGHYDNTTITAISGSTMTLAAVTATYSPSTEKVQLVRTYTDTGTTTVTGDVKAKAWDGTTGGVIAMAGDALALTKNIDASGSGFTSANPPTKAVVPTKSSGAGQTTGRGQDGRQGPPATSANSAGTGIQITAKRFGIGGGGLGGGGGTTGTSAGGGMAGGATDGNGKAAAGANGGDAIKKGLTGDETWFGGGGGAAGGGGGILGGGGGGGGLASGGGGGTDGGGSGGEWTGWEGLDKGLGSGGGASGGVGNGGNGVVGASNVSSKDSNDEGSPGGGGGSYGGGGGAASNYEGGSMGAGGGGGGSWYGGGKGGTGGNGYGFAFPSGGDGNAPVGTAVPDARNGLNPANPYLMMGGAGGTGSQEAGSSAGGAGGGVVYLDYTTITSSGGNVLSNGAAGVSPAGGGAHSGSGGGAGGQMRIRARTFSAPVKLSASGAIGGQPTANKYHAGLPGSGGGGGGIWLETATTSPTCPAPTVSNVTFAISGGQAGNTITNPKNAASTPVGGTGGDGLACVTRLKLPPTLTTVALDKADGDHLLPQSGGTVKDTLTYTDLTPGATYTAKGTLWDKATAKATSITGSTTFTADASGSGTVDVEFAVPGGNYGKSLVAFESIFDAANTVVVSHEDLADAAQTVSIAEVTTVAVDKADGDHTLTAAGGVIQDTLTYKNLVPNAPYTANGTLWDKATTTATSITATKTFTASSTGSGTVVVEFAVPSGFGGKTLVAYERIMSGSTLVANHETITDSNQTVTLQVKPLIVNKVDETGRLIGGATFQLCQEVIAQLVCTGLPGFTSTAAGVFSISSLPAGTYQLKETQAPAGYYALADPVRFTVAADGTLALLSSDPNVTLSDETITVKDVAMPVDIVKVGSDGATNVPLNGAAFLVFPFSGLDAQARVAVPDSVAPVPGVWYRVNPANVAAYQKVQSAHPGWTLTFTADAAVPAGTVRLSGLVAGTQYALVEMVAPTGHALLAEPVQFSIDAGKTITVAQAGFHPEAVAKNNQLTITDPSTVVLPFTGVNAGWQYGSAGAVVLLLGAGAYVLLLWRARRSTRRKVAQD</sequence>
<evidence type="ECO:0000256" key="2">
    <source>
        <dbReference type="SAM" id="Phobius"/>
    </source>
</evidence>
<protein>
    <submittedName>
        <fullName evidence="5">VaFE repeat-containing surface-anchored protein</fullName>
    </submittedName>
</protein>
<feature type="compositionally biased region" description="Gly residues" evidence="1">
    <location>
        <begin position="358"/>
        <end position="377"/>
    </location>
</feature>
<gene>
    <name evidence="5" type="ORF">P5G50_09665</name>
</gene>
<dbReference type="PRINTS" id="PR01228">
    <property type="entry name" value="EGGSHELL"/>
</dbReference>
<dbReference type="InterPro" id="IPR041100">
    <property type="entry name" value="TQ"/>
</dbReference>
<keyword evidence="6" id="KW-1185">Reference proteome</keyword>
<reference evidence="5" key="1">
    <citation type="submission" date="2023-06" db="EMBL/GenBank/DDBJ databases">
        <title>MT1 and MT2 Draft Genomes of Novel Species.</title>
        <authorList>
            <person name="Venkateswaran K."/>
        </authorList>
    </citation>
    <scope>NUCLEOTIDE SEQUENCE</scope>
    <source>
        <strain evidence="5">F6_8S_P_1B</strain>
    </source>
</reference>
<dbReference type="InterPro" id="IPR041033">
    <property type="entry name" value="SpaA_PFL_dom_1"/>
</dbReference>
<dbReference type="Pfam" id="PF17802">
    <property type="entry name" value="SpaA"/>
    <property type="match status" value="1"/>
</dbReference>
<dbReference type="Pfam" id="PF18202">
    <property type="entry name" value="TQ"/>
    <property type="match status" value="2"/>
</dbReference>
<evidence type="ECO:0000256" key="1">
    <source>
        <dbReference type="SAM" id="MobiDB-lite"/>
    </source>
</evidence>
<feature type="domain" description="SpaA-like prealbumin fold" evidence="3">
    <location>
        <begin position="875"/>
        <end position="955"/>
    </location>
</feature>
<dbReference type="NCBIfam" id="NF033903">
    <property type="entry name" value="VaFE_rpt"/>
    <property type="match status" value="2"/>
</dbReference>
<proteinExistence type="predicted"/>
<evidence type="ECO:0000313" key="5">
    <source>
        <dbReference type="EMBL" id="MDN4614720.1"/>
    </source>
</evidence>
<evidence type="ECO:0000259" key="4">
    <source>
        <dbReference type="Pfam" id="PF18202"/>
    </source>
</evidence>
<feature type="region of interest" description="Disordered" evidence="1">
    <location>
        <begin position="334"/>
        <end position="401"/>
    </location>
</feature>
<comment type="caution">
    <text evidence="5">The sequence shown here is derived from an EMBL/GenBank/DDBJ whole genome shotgun (WGS) entry which is preliminary data.</text>
</comment>
<evidence type="ECO:0000313" key="6">
    <source>
        <dbReference type="Proteomes" id="UP001174208"/>
    </source>
</evidence>
<dbReference type="RefSeq" id="WP_301210667.1">
    <property type="nucleotide sequence ID" value="NZ_JAROCF010000001.1"/>
</dbReference>
<evidence type="ECO:0000259" key="3">
    <source>
        <dbReference type="Pfam" id="PF17802"/>
    </source>
</evidence>
<feature type="transmembrane region" description="Helical" evidence="2">
    <location>
        <begin position="1140"/>
        <end position="1162"/>
    </location>
</feature>
<accession>A0ABT8KBB8</accession>
<name>A0ABT8KBB8_9MICO</name>
<feature type="domain" description="T-Q ester bond containing" evidence="4">
    <location>
        <begin position="640"/>
        <end position="754"/>
    </location>
</feature>
<dbReference type="InterPro" id="IPR013783">
    <property type="entry name" value="Ig-like_fold"/>
</dbReference>
<feature type="region of interest" description="Disordered" evidence="1">
    <location>
        <begin position="202"/>
        <end position="246"/>
    </location>
</feature>
<keyword evidence="2" id="KW-1133">Transmembrane helix</keyword>
<dbReference type="Proteomes" id="UP001174208">
    <property type="component" value="Unassembled WGS sequence"/>
</dbReference>
<feature type="region of interest" description="Disordered" evidence="1">
    <location>
        <begin position="1"/>
        <end position="30"/>
    </location>
</feature>